<keyword evidence="3" id="KW-0479">Metal-binding</keyword>
<reference evidence="14" key="1">
    <citation type="submission" date="2018-05" db="EMBL/GenBank/DDBJ databases">
        <authorList>
            <person name="Lanie J.A."/>
            <person name="Ng W.-L."/>
            <person name="Kazmierczak K.M."/>
            <person name="Andrzejewski T.M."/>
            <person name="Davidsen T.M."/>
            <person name="Wayne K.J."/>
            <person name="Tettelin H."/>
            <person name="Glass J.I."/>
            <person name="Rusch D."/>
            <person name="Podicherti R."/>
            <person name="Tsui H.-C.T."/>
            <person name="Winkler M.E."/>
        </authorList>
    </citation>
    <scope>NUCLEOTIDE SEQUENCE</scope>
</reference>
<keyword evidence="9" id="KW-0238">DNA-binding</keyword>
<protein>
    <recommendedName>
        <fullName evidence="11">DNA 3'-5' helicase</fullName>
        <ecNumber evidence="11">5.6.2.4</ecNumber>
    </recommendedName>
</protein>
<keyword evidence="4" id="KW-0547">Nucleotide-binding</keyword>
<dbReference type="Gene3D" id="3.40.50.300">
    <property type="entry name" value="P-loop containing nucleotide triphosphate hydrolases"/>
    <property type="match status" value="1"/>
</dbReference>
<dbReference type="InterPro" id="IPR011545">
    <property type="entry name" value="DEAD/DEAH_box_helicase_dom"/>
</dbReference>
<evidence type="ECO:0000256" key="9">
    <source>
        <dbReference type="ARBA" id="ARBA00023125"/>
    </source>
</evidence>
<dbReference type="Pfam" id="PF00270">
    <property type="entry name" value="DEAD"/>
    <property type="match status" value="1"/>
</dbReference>
<keyword evidence="5" id="KW-0378">Hydrolase</keyword>
<evidence type="ECO:0000256" key="10">
    <source>
        <dbReference type="ARBA" id="ARBA00023235"/>
    </source>
</evidence>
<dbReference type="GO" id="GO:0006310">
    <property type="term" value="P:DNA recombination"/>
    <property type="evidence" value="ECO:0007669"/>
    <property type="project" value="InterPro"/>
</dbReference>
<feature type="domain" description="Helicase ATP-binding" evidence="13">
    <location>
        <begin position="1"/>
        <end position="153"/>
    </location>
</feature>
<evidence type="ECO:0000256" key="5">
    <source>
        <dbReference type="ARBA" id="ARBA00022801"/>
    </source>
</evidence>
<feature type="non-terminal residue" evidence="14">
    <location>
        <position position="231"/>
    </location>
</feature>
<evidence type="ECO:0000313" key="14">
    <source>
        <dbReference type="EMBL" id="SVE54381.1"/>
    </source>
</evidence>
<keyword evidence="6" id="KW-0347">Helicase</keyword>
<keyword evidence="7" id="KW-0862">Zinc</keyword>
<keyword evidence="8" id="KW-0067">ATP-binding</keyword>
<dbReference type="GO" id="GO:0043138">
    <property type="term" value="F:3'-5' DNA helicase activity"/>
    <property type="evidence" value="ECO:0007669"/>
    <property type="project" value="UniProtKB-EC"/>
</dbReference>
<proteinExistence type="predicted"/>
<gene>
    <name evidence="14" type="ORF">METZ01_LOCUS507235</name>
</gene>
<organism evidence="14">
    <name type="scientific">marine metagenome</name>
    <dbReference type="NCBI Taxonomy" id="408172"/>
    <lineage>
        <taxon>unclassified sequences</taxon>
        <taxon>metagenomes</taxon>
        <taxon>ecological metagenomes</taxon>
    </lineage>
</organism>
<evidence type="ECO:0000256" key="6">
    <source>
        <dbReference type="ARBA" id="ARBA00022806"/>
    </source>
</evidence>
<comment type="catalytic activity">
    <reaction evidence="12">
        <text>ATP + H2O = ADP + phosphate + H(+)</text>
        <dbReference type="Rhea" id="RHEA:13065"/>
        <dbReference type="ChEBI" id="CHEBI:15377"/>
        <dbReference type="ChEBI" id="CHEBI:15378"/>
        <dbReference type="ChEBI" id="CHEBI:30616"/>
        <dbReference type="ChEBI" id="CHEBI:43474"/>
        <dbReference type="ChEBI" id="CHEBI:456216"/>
        <dbReference type="EC" id="5.6.2.4"/>
    </reaction>
</comment>
<dbReference type="InterPro" id="IPR027417">
    <property type="entry name" value="P-loop_NTPase"/>
</dbReference>
<keyword evidence="10" id="KW-0413">Isomerase</keyword>
<dbReference type="GO" id="GO:0003677">
    <property type="term" value="F:DNA binding"/>
    <property type="evidence" value="ECO:0007669"/>
    <property type="project" value="UniProtKB-KW"/>
</dbReference>
<dbReference type="AlphaFoldDB" id="A0A383ECE2"/>
<evidence type="ECO:0000256" key="4">
    <source>
        <dbReference type="ARBA" id="ARBA00022741"/>
    </source>
</evidence>
<sequence length="231" mass="26416">TTGSGKTIVYFEALKQLINKSFQGLIMLPEIGLTSQFEKKFIEFFGFNPAIWHSGVTKKNKKIIWSGIANGKIKVVIGARSSLFLPFKKLGLIIVDEEHDQSYKQDEGIIYNARDMAISRASFENIPVNLITAVPSIETFDNIKKEKYSLSKLNQRYLNASLPNYEIINLNNTKMESQSWISKKIIDKVNLHLEKKDQVLFFLNRRGFSPYVLCKKCFKSYSCPNCSINLV</sequence>
<dbReference type="InterPro" id="IPR014001">
    <property type="entry name" value="Helicase_ATP-bd"/>
</dbReference>
<evidence type="ECO:0000256" key="3">
    <source>
        <dbReference type="ARBA" id="ARBA00022723"/>
    </source>
</evidence>
<dbReference type="GO" id="GO:0006302">
    <property type="term" value="P:double-strand break repair"/>
    <property type="evidence" value="ECO:0007669"/>
    <property type="project" value="InterPro"/>
</dbReference>
<dbReference type="PANTHER" id="PTHR30580">
    <property type="entry name" value="PRIMOSOMAL PROTEIN N"/>
    <property type="match status" value="1"/>
</dbReference>
<keyword evidence="2" id="KW-0235">DNA replication</keyword>
<name>A0A383ECE2_9ZZZZ</name>
<evidence type="ECO:0000259" key="13">
    <source>
        <dbReference type="PROSITE" id="PS51192"/>
    </source>
</evidence>
<evidence type="ECO:0000256" key="7">
    <source>
        <dbReference type="ARBA" id="ARBA00022833"/>
    </source>
</evidence>
<feature type="non-terminal residue" evidence="14">
    <location>
        <position position="1"/>
    </location>
</feature>
<evidence type="ECO:0000256" key="8">
    <source>
        <dbReference type="ARBA" id="ARBA00022840"/>
    </source>
</evidence>
<dbReference type="SUPFAM" id="SSF52540">
    <property type="entry name" value="P-loop containing nucleoside triphosphate hydrolases"/>
    <property type="match status" value="1"/>
</dbReference>
<dbReference type="PANTHER" id="PTHR30580:SF0">
    <property type="entry name" value="PRIMOSOMAL PROTEIN N"/>
    <property type="match status" value="1"/>
</dbReference>
<dbReference type="GO" id="GO:0005524">
    <property type="term" value="F:ATP binding"/>
    <property type="evidence" value="ECO:0007669"/>
    <property type="project" value="UniProtKB-KW"/>
</dbReference>
<dbReference type="FunFam" id="3.40.50.300:FF:000489">
    <property type="entry name" value="Primosome assembly protein PriA"/>
    <property type="match status" value="1"/>
</dbReference>
<dbReference type="GO" id="GO:0006270">
    <property type="term" value="P:DNA replication initiation"/>
    <property type="evidence" value="ECO:0007669"/>
    <property type="project" value="TreeGrafter"/>
</dbReference>
<dbReference type="NCBIfam" id="TIGR00595">
    <property type="entry name" value="priA"/>
    <property type="match status" value="1"/>
</dbReference>
<dbReference type="PROSITE" id="PS51192">
    <property type="entry name" value="HELICASE_ATP_BIND_1"/>
    <property type="match status" value="1"/>
</dbReference>
<keyword evidence="1" id="KW-0639">Primosome</keyword>
<dbReference type="EC" id="5.6.2.4" evidence="11"/>
<dbReference type="GO" id="GO:0006269">
    <property type="term" value="P:DNA replication, synthesis of primer"/>
    <property type="evidence" value="ECO:0007669"/>
    <property type="project" value="UniProtKB-KW"/>
</dbReference>
<dbReference type="GO" id="GO:0016787">
    <property type="term" value="F:hydrolase activity"/>
    <property type="evidence" value="ECO:0007669"/>
    <property type="project" value="UniProtKB-KW"/>
</dbReference>
<dbReference type="EMBL" id="UINC01224665">
    <property type="protein sequence ID" value="SVE54381.1"/>
    <property type="molecule type" value="Genomic_DNA"/>
</dbReference>
<evidence type="ECO:0000256" key="1">
    <source>
        <dbReference type="ARBA" id="ARBA00022515"/>
    </source>
</evidence>
<dbReference type="GO" id="GO:0046872">
    <property type="term" value="F:metal ion binding"/>
    <property type="evidence" value="ECO:0007669"/>
    <property type="project" value="UniProtKB-KW"/>
</dbReference>
<evidence type="ECO:0000256" key="12">
    <source>
        <dbReference type="ARBA" id="ARBA00048988"/>
    </source>
</evidence>
<evidence type="ECO:0000256" key="2">
    <source>
        <dbReference type="ARBA" id="ARBA00022705"/>
    </source>
</evidence>
<evidence type="ECO:0000256" key="11">
    <source>
        <dbReference type="ARBA" id="ARBA00034808"/>
    </source>
</evidence>
<dbReference type="GO" id="GO:1990077">
    <property type="term" value="C:primosome complex"/>
    <property type="evidence" value="ECO:0007669"/>
    <property type="project" value="UniProtKB-KW"/>
</dbReference>
<accession>A0A383ECE2</accession>
<dbReference type="InterPro" id="IPR005259">
    <property type="entry name" value="PriA"/>
</dbReference>